<name>W9RDV4_9ROSA</name>
<gene>
    <name evidence="2" type="ORF">L484_024646</name>
</gene>
<dbReference type="AlphaFoldDB" id="W9RDV4"/>
<sequence length="114" mass="13060">MAALVPRLVTAQQKRCVRLQPTRSEEIRESEEKIGVSSRCDFGEFQIATAISAWKREKVQCRGELRQPERERGERYEQRGKRGVEKRDRGGGALATVEKGGGKRARRSNDMEER</sequence>
<feature type="compositionally biased region" description="Basic and acidic residues" evidence="1">
    <location>
        <begin position="63"/>
        <end position="90"/>
    </location>
</feature>
<evidence type="ECO:0000313" key="3">
    <source>
        <dbReference type="Proteomes" id="UP000030645"/>
    </source>
</evidence>
<proteinExistence type="predicted"/>
<dbReference type="EMBL" id="KE344061">
    <property type="protein sequence ID" value="EXB52096.1"/>
    <property type="molecule type" value="Genomic_DNA"/>
</dbReference>
<feature type="region of interest" description="Disordered" evidence="1">
    <location>
        <begin position="63"/>
        <end position="114"/>
    </location>
</feature>
<protein>
    <submittedName>
        <fullName evidence="2">Uncharacterized protein</fullName>
    </submittedName>
</protein>
<evidence type="ECO:0000313" key="2">
    <source>
        <dbReference type="EMBL" id="EXB52096.1"/>
    </source>
</evidence>
<reference evidence="3" key="1">
    <citation type="submission" date="2013-01" db="EMBL/GenBank/DDBJ databases">
        <title>Draft Genome Sequence of a Mulberry Tree, Morus notabilis C.K. Schneid.</title>
        <authorList>
            <person name="He N."/>
            <person name="Zhao S."/>
        </authorList>
    </citation>
    <scope>NUCLEOTIDE SEQUENCE</scope>
</reference>
<keyword evidence="3" id="KW-1185">Reference proteome</keyword>
<dbReference type="Proteomes" id="UP000030645">
    <property type="component" value="Unassembled WGS sequence"/>
</dbReference>
<accession>W9RDV4</accession>
<organism evidence="2 3">
    <name type="scientific">Morus notabilis</name>
    <dbReference type="NCBI Taxonomy" id="981085"/>
    <lineage>
        <taxon>Eukaryota</taxon>
        <taxon>Viridiplantae</taxon>
        <taxon>Streptophyta</taxon>
        <taxon>Embryophyta</taxon>
        <taxon>Tracheophyta</taxon>
        <taxon>Spermatophyta</taxon>
        <taxon>Magnoliopsida</taxon>
        <taxon>eudicotyledons</taxon>
        <taxon>Gunneridae</taxon>
        <taxon>Pentapetalae</taxon>
        <taxon>rosids</taxon>
        <taxon>fabids</taxon>
        <taxon>Rosales</taxon>
        <taxon>Moraceae</taxon>
        <taxon>Moreae</taxon>
        <taxon>Morus</taxon>
    </lineage>
</organism>
<evidence type="ECO:0000256" key="1">
    <source>
        <dbReference type="SAM" id="MobiDB-lite"/>
    </source>
</evidence>